<dbReference type="Gramene" id="PRQ27372">
    <property type="protein sequence ID" value="PRQ27372"/>
    <property type="gene ID" value="RchiOBHm_Chr6g0304621"/>
</dbReference>
<evidence type="ECO:0000256" key="8">
    <source>
        <dbReference type="ARBA" id="ARBA00023065"/>
    </source>
</evidence>
<dbReference type="PANTHER" id="PTHR34836:SF1">
    <property type="entry name" value="OS09G0428600 PROTEIN"/>
    <property type="match status" value="1"/>
</dbReference>
<dbReference type="Gene3D" id="3.40.190.10">
    <property type="entry name" value="Periplasmic binding protein-like II"/>
    <property type="match status" value="3"/>
</dbReference>
<dbReference type="Gene3D" id="3.40.50.2300">
    <property type="match status" value="2"/>
</dbReference>
<keyword evidence="4 15" id="KW-0813">Transport</keyword>
<dbReference type="SMART" id="SM00079">
    <property type="entry name" value="PBPe"/>
    <property type="match status" value="1"/>
</dbReference>
<evidence type="ECO:0000256" key="17">
    <source>
        <dbReference type="SAM" id="MobiDB-lite"/>
    </source>
</evidence>
<dbReference type="SUPFAM" id="SSF53850">
    <property type="entry name" value="Periplasmic binding protein-like II"/>
    <property type="match status" value="1"/>
</dbReference>
<evidence type="ECO:0000256" key="10">
    <source>
        <dbReference type="ARBA" id="ARBA00023170"/>
    </source>
</evidence>
<feature type="signal peptide" evidence="19">
    <location>
        <begin position="1"/>
        <end position="29"/>
    </location>
</feature>
<keyword evidence="7 18" id="KW-1133">Transmembrane helix</keyword>
<reference evidence="21 22" key="1">
    <citation type="journal article" date="2018" name="Nat. Genet.">
        <title>The Rosa genome provides new insights in the design of modern roses.</title>
        <authorList>
            <person name="Bendahmane M."/>
        </authorList>
    </citation>
    <scope>NUCLEOTIDE SEQUENCE [LARGE SCALE GENOMIC DNA]</scope>
    <source>
        <strain evidence="22">cv. Old Blush</strain>
    </source>
</reference>
<dbReference type="Pfam" id="PF01094">
    <property type="entry name" value="ANF_receptor"/>
    <property type="match status" value="1"/>
</dbReference>
<dbReference type="SUPFAM" id="SSF53822">
    <property type="entry name" value="Periplasmic binding protein-like I"/>
    <property type="match status" value="1"/>
</dbReference>
<feature type="region of interest" description="Disordered" evidence="17">
    <location>
        <begin position="879"/>
        <end position="907"/>
    </location>
</feature>
<comment type="similarity">
    <text evidence="2 15">Belongs to the glutamate-gated ion channel (TC 1.A.10.1) family.</text>
</comment>
<evidence type="ECO:0000256" key="15">
    <source>
        <dbReference type="PIRNR" id="PIRNR037090"/>
    </source>
</evidence>
<keyword evidence="8 15" id="KW-0406">Ion transport</keyword>
<accession>A0A2P6PZN7</accession>
<evidence type="ECO:0000256" key="11">
    <source>
        <dbReference type="ARBA" id="ARBA00023180"/>
    </source>
</evidence>
<dbReference type="GO" id="GO:0016020">
    <property type="term" value="C:membrane"/>
    <property type="evidence" value="ECO:0007669"/>
    <property type="project" value="UniProtKB-SubCell"/>
</dbReference>
<dbReference type="Proteomes" id="UP000238479">
    <property type="component" value="Chromosome 6"/>
</dbReference>
<dbReference type="Gene3D" id="1.10.287.70">
    <property type="match status" value="1"/>
</dbReference>
<dbReference type="InterPro" id="IPR044440">
    <property type="entry name" value="GABAb_receptor_plant_PBP1"/>
</dbReference>
<keyword evidence="22" id="KW-1185">Reference proteome</keyword>
<dbReference type="GO" id="GO:0015276">
    <property type="term" value="F:ligand-gated monoatomic ion channel activity"/>
    <property type="evidence" value="ECO:0007669"/>
    <property type="project" value="InterPro"/>
</dbReference>
<dbReference type="InterPro" id="IPR028082">
    <property type="entry name" value="Peripla_BP_I"/>
</dbReference>
<dbReference type="CDD" id="cd13686">
    <property type="entry name" value="GluR_Plant"/>
    <property type="match status" value="1"/>
</dbReference>
<evidence type="ECO:0000256" key="13">
    <source>
        <dbReference type="ARBA" id="ARBA00023303"/>
    </source>
</evidence>
<dbReference type="InterPro" id="IPR001828">
    <property type="entry name" value="ANF_lig-bd_rcpt"/>
</dbReference>
<dbReference type="EMBL" id="PDCK01000044">
    <property type="protein sequence ID" value="PRQ27372.1"/>
    <property type="molecule type" value="Genomic_DNA"/>
</dbReference>
<evidence type="ECO:0000256" key="3">
    <source>
        <dbReference type="ARBA" id="ARBA00011095"/>
    </source>
</evidence>
<evidence type="ECO:0000256" key="19">
    <source>
        <dbReference type="SAM" id="SignalP"/>
    </source>
</evidence>
<sequence length="943" mass="105710">MIYKKYPSNLKKIALTIFFLFLSSPVSLAKPQNKTIIPVKVGVILGDLEHSVTEEIWLSCIKLAISDFYASHVHYKTRLVLNIRESKNNIVAAAAKALDLIKNEKVKAIIGPVTSMETSFVISLGEEARVPIISFSATSPSLTSLSSPYFFQFAQNDSSQVKAISAIVKHFGWRHVVPIYVDTSSGEAVIPYLIDALEEVNARVPYRSVISPTATDDQIEKELYKLKTMQTRVFVLHMTPELCSRLVHKANEIGMMTEGYVWITTNGLTNSLKTIDFEFLDLIDGVLGVETYIPKQLQQFMSRLHRQIQKYTTVRLNLDVFGLWAYDATFALAMAIEQVYGNTTSVVPQDLNVASNKLTDLESVAVSRDGPQLRQALLTTRFQGIAGDFSLIDGQLQSSTFQIVNINGGASRKIGFWTPQHGLVNKTFLSSNIGPIIWPGDSLSVPKGWEIPTNGIKLKIGVPVKDGFIELVKVTTDPSTNTTDVTGFSIDVFKAAVEMLPYALPYDFVPFTNPDGTNTGLTYNDLCDQVHLGNFDAVVGMPYTEAGVVMVAPVKDIKRQSAWTFLKPWRWDLWLTIACFFLFIGFVVWVLEHRINKHFRGPPAYQVGTSIWYSFSTMVFAQPARVYSNLARFVMTVWIFVVLVLTINYTASLTSLYTVEKFQPTVTTLNDLLRNGDNVGYVRNYVRGILNQVGFDNSKLKAFDTMEEIDEALSKGSANGGIAAVVDESPNMKIFIAKYCKKYTMLGPFFKTDGFAFVFPKHSPLVRDVSQALLNVTEGELIMNIENKWFKKESHCQDLNTNVSSKSLGTDSFWVLFVFVGLVSTLALIIFVASFIYRHRHVLVHSDTDSKPSTSEKVRAMFKIFNEKDLNYHTFKTKQPQETAEASSNNNSCPRSPVLHHNPNHRDSYSVFDIEQPQYESPEEALATTDDVVTVQEMHRTTP</sequence>
<comment type="subcellular location">
    <subcellularLocation>
        <location evidence="1">Membrane</location>
        <topology evidence="1">Multi-pass membrane protein</topology>
    </subcellularLocation>
</comment>
<comment type="subunit">
    <text evidence="3">May form heteromers.</text>
</comment>
<evidence type="ECO:0000256" key="6">
    <source>
        <dbReference type="ARBA" id="ARBA00022729"/>
    </source>
</evidence>
<dbReference type="OMA" id="NENRPEE"/>
<keyword evidence="11" id="KW-0325">Glycoprotein</keyword>
<feature type="transmembrane region" description="Helical" evidence="18">
    <location>
        <begin position="571"/>
        <end position="591"/>
    </location>
</feature>
<dbReference type="CDD" id="cd19990">
    <property type="entry name" value="PBP1_GABAb_receptor_plant"/>
    <property type="match status" value="1"/>
</dbReference>
<keyword evidence="16" id="KW-1015">Disulfide bond</keyword>
<dbReference type="PIRSF" id="PIRSF037090">
    <property type="entry name" value="Iontro_Glu-like_rcpt_pln"/>
    <property type="match status" value="1"/>
</dbReference>
<keyword evidence="12 15" id="KW-1071">Ligand-gated ion channel</keyword>
<feature type="chain" id="PRO_5015137214" description="Glutamate receptor" evidence="19">
    <location>
        <begin position="30"/>
        <end position="943"/>
    </location>
</feature>
<evidence type="ECO:0000313" key="21">
    <source>
        <dbReference type="EMBL" id="PRQ27372.1"/>
    </source>
</evidence>
<keyword evidence="13 15" id="KW-0407">Ion channel</keyword>
<protein>
    <recommendedName>
        <fullName evidence="15">Glutamate receptor</fullName>
    </recommendedName>
</protein>
<evidence type="ECO:0000256" key="14">
    <source>
        <dbReference type="ARBA" id="ARBA00049638"/>
    </source>
</evidence>
<dbReference type="InterPro" id="IPR001320">
    <property type="entry name" value="Iontro_rcpt_C"/>
</dbReference>
<dbReference type="InterPro" id="IPR015683">
    <property type="entry name" value="Ionotropic_Glu_rcpt"/>
</dbReference>
<name>A0A2P6PZN7_ROSCH</name>
<feature type="transmembrane region" description="Helical" evidence="18">
    <location>
        <begin position="813"/>
        <end position="837"/>
    </location>
</feature>
<keyword evidence="6 19" id="KW-0732">Signal</keyword>
<evidence type="ECO:0000256" key="9">
    <source>
        <dbReference type="ARBA" id="ARBA00023136"/>
    </source>
</evidence>
<keyword evidence="5 18" id="KW-0812">Transmembrane</keyword>
<feature type="transmembrane region" description="Helical" evidence="18">
    <location>
        <begin position="630"/>
        <end position="651"/>
    </location>
</feature>
<dbReference type="FunFam" id="3.40.50.2300:FF:000081">
    <property type="entry name" value="Glutamate receptor"/>
    <property type="match status" value="1"/>
</dbReference>
<organism evidence="21 22">
    <name type="scientific">Rosa chinensis</name>
    <name type="common">China rose</name>
    <dbReference type="NCBI Taxonomy" id="74649"/>
    <lineage>
        <taxon>Eukaryota</taxon>
        <taxon>Viridiplantae</taxon>
        <taxon>Streptophyta</taxon>
        <taxon>Embryophyta</taxon>
        <taxon>Tracheophyta</taxon>
        <taxon>Spermatophyta</taxon>
        <taxon>Magnoliopsida</taxon>
        <taxon>eudicotyledons</taxon>
        <taxon>Gunneridae</taxon>
        <taxon>Pentapetalae</taxon>
        <taxon>rosids</taxon>
        <taxon>fabids</taxon>
        <taxon>Rosales</taxon>
        <taxon>Rosaceae</taxon>
        <taxon>Rosoideae</taxon>
        <taxon>Rosoideae incertae sedis</taxon>
        <taxon>Rosa</taxon>
    </lineage>
</organism>
<feature type="domain" description="Ionotropic glutamate receptor C-terminal" evidence="20">
    <location>
        <begin position="457"/>
        <end position="792"/>
    </location>
</feature>
<evidence type="ECO:0000256" key="1">
    <source>
        <dbReference type="ARBA" id="ARBA00004141"/>
    </source>
</evidence>
<evidence type="ECO:0000313" key="22">
    <source>
        <dbReference type="Proteomes" id="UP000238479"/>
    </source>
</evidence>
<comment type="caution">
    <text evidence="21">The sequence shown here is derived from an EMBL/GenBank/DDBJ whole genome shotgun (WGS) entry which is preliminary data.</text>
</comment>
<evidence type="ECO:0000256" key="5">
    <source>
        <dbReference type="ARBA" id="ARBA00022692"/>
    </source>
</evidence>
<feature type="compositionally biased region" description="Polar residues" evidence="17">
    <location>
        <begin position="879"/>
        <end position="894"/>
    </location>
</feature>
<evidence type="ECO:0000256" key="7">
    <source>
        <dbReference type="ARBA" id="ARBA00022989"/>
    </source>
</evidence>
<comment type="function">
    <text evidence="15">Glutamate-gated receptor that probably acts as non-selective cation channel.</text>
</comment>
<feature type="disulfide bond" evidence="16">
    <location>
        <begin position="740"/>
        <end position="796"/>
    </location>
</feature>
<dbReference type="FunFam" id="1.10.287.70:FF:000037">
    <property type="entry name" value="Glutamate receptor"/>
    <property type="match status" value="1"/>
</dbReference>
<proteinExistence type="inferred from homology"/>
<evidence type="ECO:0000256" key="16">
    <source>
        <dbReference type="PIRSR" id="PIRSR037090-50"/>
    </source>
</evidence>
<evidence type="ECO:0000259" key="20">
    <source>
        <dbReference type="SMART" id="SM00079"/>
    </source>
</evidence>
<evidence type="ECO:0000256" key="12">
    <source>
        <dbReference type="ARBA" id="ARBA00023286"/>
    </source>
</evidence>
<keyword evidence="10 15" id="KW-0675">Receptor</keyword>
<evidence type="ECO:0000256" key="2">
    <source>
        <dbReference type="ARBA" id="ARBA00008685"/>
    </source>
</evidence>
<dbReference type="FunFam" id="3.40.190.10:FF:000195">
    <property type="entry name" value="Glutamate receptor 2.7"/>
    <property type="match status" value="1"/>
</dbReference>
<gene>
    <name evidence="21" type="ORF">RchiOBHm_Chr6g0304621</name>
</gene>
<keyword evidence="9 15" id="KW-0472">Membrane</keyword>
<evidence type="ECO:0000256" key="18">
    <source>
        <dbReference type="SAM" id="Phobius"/>
    </source>
</evidence>
<evidence type="ECO:0000256" key="4">
    <source>
        <dbReference type="ARBA" id="ARBA00022448"/>
    </source>
</evidence>
<dbReference type="Pfam" id="PF00060">
    <property type="entry name" value="Lig_chan"/>
    <property type="match status" value="1"/>
</dbReference>
<dbReference type="PANTHER" id="PTHR34836">
    <property type="entry name" value="OS06G0188250 PROTEIN"/>
    <property type="match status" value="1"/>
</dbReference>
<dbReference type="InterPro" id="IPR017103">
    <property type="entry name" value="Iontropic_Glu_rcpt_pln"/>
</dbReference>
<comment type="function">
    <text evidence="14">Glutamate-gated receptor that probably acts as a non-selective cation channel. May be involved in light-signal transduction and calcium homeostasis via the regulation of calcium influx into cells.</text>
</comment>
<dbReference type="AlphaFoldDB" id="A0A2P6PZN7"/>